<dbReference type="STRING" id="1042311.A0A2T3Z777"/>
<dbReference type="AlphaFoldDB" id="A0A2T3Z777"/>
<name>A0A2T3Z777_TRIA4</name>
<feature type="transmembrane region" description="Helical" evidence="1">
    <location>
        <begin position="370"/>
        <end position="390"/>
    </location>
</feature>
<keyword evidence="3" id="KW-1185">Reference proteome</keyword>
<reference evidence="2 3" key="1">
    <citation type="submission" date="2016-07" db="EMBL/GenBank/DDBJ databases">
        <title>Multiple horizontal gene transfer events from other fungi enriched the ability of initially mycotrophic Trichoderma (Ascomycota) to feed on dead plant biomass.</title>
        <authorList>
            <consortium name="DOE Joint Genome Institute"/>
            <person name="Aerts A."/>
            <person name="Atanasova L."/>
            <person name="Chenthamara K."/>
            <person name="Zhang J."/>
            <person name="Grujic M."/>
            <person name="Henrissat B."/>
            <person name="Kuo A."/>
            <person name="Salamov A."/>
            <person name="Lipzen A."/>
            <person name="Labutti K."/>
            <person name="Barry K."/>
            <person name="Miao Y."/>
            <person name="Rahimi M.J."/>
            <person name="Shen Q."/>
            <person name="Grigoriev I.V."/>
            <person name="Kubicek C.P."/>
            <person name="Druzhinina I.S."/>
        </authorList>
    </citation>
    <scope>NUCLEOTIDE SEQUENCE [LARGE SCALE GENOMIC DNA]</scope>
    <source>
        <strain evidence="2 3">CBS 433.97</strain>
    </source>
</reference>
<evidence type="ECO:0000313" key="3">
    <source>
        <dbReference type="Proteomes" id="UP000240493"/>
    </source>
</evidence>
<protein>
    <submittedName>
        <fullName evidence="2">Uncharacterized protein</fullName>
    </submittedName>
</protein>
<proteinExistence type="predicted"/>
<gene>
    <name evidence="2" type="ORF">M441DRAFT_458215</name>
</gene>
<keyword evidence="1" id="KW-1133">Transmembrane helix</keyword>
<keyword evidence="1" id="KW-0812">Transmembrane</keyword>
<feature type="transmembrane region" description="Helical" evidence="1">
    <location>
        <begin position="337"/>
        <end position="358"/>
    </location>
</feature>
<dbReference type="EMBL" id="KZ679262">
    <property type="protein sequence ID" value="PTB40664.1"/>
    <property type="molecule type" value="Genomic_DNA"/>
</dbReference>
<organism evidence="2 3">
    <name type="scientific">Trichoderma asperellum (strain ATCC 204424 / CBS 433.97 / NBRC 101777)</name>
    <dbReference type="NCBI Taxonomy" id="1042311"/>
    <lineage>
        <taxon>Eukaryota</taxon>
        <taxon>Fungi</taxon>
        <taxon>Dikarya</taxon>
        <taxon>Ascomycota</taxon>
        <taxon>Pezizomycotina</taxon>
        <taxon>Sordariomycetes</taxon>
        <taxon>Hypocreomycetidae</taxon>
        <taxon>Hypocreales</taxon>
        <taxon>Hypocreaceae</taxon>
        <taxon>Trichoderma</taxon>
    </lineage>
</organism>
<evidence type="ECO:0000256" key="1">
    <source>
        <dbReference type="SAM" id="Phobius"/>
    </source>
</evidence>
<dbReference type="OrthoDB" id="4749307at2759"/>
<keyword evidence="1" id="KW-0472">Membrane</keyword>
<accession>A0A2T3Z777</accession>
<dbReference type="Proteomes" id="UP000240493">
    <property type="component" value="Unassembled WGS sequence"/>
</dbReference>
<sequence length="415" mass="46541">MPRQRKTTRPSQRELPFSELQAEIPDKGVEEGFSLLYSEINKFIKSGVGKKAANTKKSLWTKRHSKEFLSYAGMIARPGADGGWEKLLRSRPYRCALLSGVVMMVLDKHVFSDLLFGAGSEHAEMLRMEDSFMVNIEGFQRTDLRAKTNRVYLEATGGVPPLFWKRVDKMTAQILAMLSPIYSAIGAETPSQSSYQTLHDIVSLAGWLNVAIRLSPKITAFEWVQPGEAYQFSYLCIGEEKNMASNGHNKAQDDQIRRRTRVMISTAPKITRHARGSDGFFTGTETYEVMQPHVVTYSGTLADWEDNRVVPLQSLTRNGSLVFWGHVLSLLMSIMRLTAVLFIVGVIGLIVFGTWTGIPGGHGGSSSLSWIVQMVLWPIRLTFQSLMLSVRMILQNSEVRTDYSLMSTGSWLSKQ</sequence>
<evidence type="ECO:0000313" key="2">
    <source>
        <dbReference type="EMBL" id="PTB40664.1"/>
    </source>
</evidence>